<comment type="caution">
    <text evidence="2">The sequence shown here is derived from an EMBL/GenBank/DDBJ whole genome shotgun (WGS) entry which is preliminary data.</text>
</comment>
<reference evidence="2" key="1">
    <citation type="submission" date="2020-08" db="EMBL/GenBank/DDBJ databases">
        <title>Plant Genome Project.</title>
        <authorList>
            <person name="Zhang R.-G."/>
        </authorList>
    </citation>
    <scope>NUCLEOTIDE SEQUENCE</scope>
    <source>
        <strain evidence="2">WSP0</strain>
        <tissue evidence="2">Leaf</tissue>
    </source>
</reference>
<dbReference type="Proteomes" id="UP000823749">
    <property type="component" value="Chromosome 3"/>
</dbReference>
<protein>
    <submittedName>
        <fullName evidence="2">Uncharacterized protein</fullName>
    </submittedName>
</protein>
<feature type="region of interest" description="Disordered" evidence="1">
    <location>
        <begin position="194"/>
        <end position="222"/>
    </location>
</feature>
<gene>
    <name evidence="2" type="ORF">RHGRI_008227</name>
</gene>
<evidence type="ECO:0000256" key="1">
    <source>
        <dbReference type="SAM" id="MobiDB-lite"/>
    </source>
</evidence>
<dbReference type="GO" id="GO:0003676">
    <property type="term" value="F:nucleic acid binding"/>
    <property type="evidence" value="ECO:0007669"/>
    <property type="project" value="InterPro"/>
</dbReference>
<dbReference type="SUPFAM" id="SSF57756">
    <property type="entry name" value="Retrovirus zinc finger-like domains"/>
    <property type="match status" value="1"/>
</dbReference>
<dbReference type="AlphaFoldDB" id="A0AAV6KZF4"/>
<dbReference type="Gene3D" id="4.10.60.10">
    <property type="entry name" value="Zinc finger, CCHC-type"/>
    <property type="match status" value="1"/>
</dbReference>
<dbReference type="EMBL" id="JACTNZ010000003">
    <property type="protein sequence ID" value="KAG5558223.1"/>
    <property type="molecule type" value="Genomic_DNA"/>
</dbReference>
<organism evidence="2 3">
    <name type="scientific">Rhododendron griersonianum</name>
    <dbReference type="NCBI Taxonomy" id="479676"/>
    <lineage>
        <taxon>Eukaryota</taxon>
        <taxon>Viridiplantae</taxon>
        <taxon>Streptophyta</taxon>
        <taxon>Embryophyta</taxon>
        <taxon>Tracheophyta</taxon>
        <taxon>Spermatophyta</taxon>
        <taxon>Magnoliopsida</taxon>
        <taxon>eudicotyledons</taxon>
        <taxon>Gunneridae</taxon>
        <taxon>Pentapetalae</taxon>
        <taxon>asterids</taxon>
        <taxon>Ericales</taxon>
        <taxon>Ericaceae</taxon>
        <taxon>Ericoideae</taxon>
        <taxon>Rhodoreae</taxon>
        <taxon>Rhododendron</taxon>
    </lineage>
</organism>
<dbReference type="InterPro" id="IPR036875">
    <property type="entry name" value="Znf_CCHC_sf"/>
</dbReference>
<dbReference type="PANTHER" id="PTHR34222">
    <property type="entry name" value="GAG_PRE-INTEGRS DOMAIN-CONTAINING PROTEIN"/>
    <property type="match status" value="1"/>
</dbReference>
<dbReference type="GO" id="GO:0008270">
    <property type="term" value="F:zinc ion binding"/>
    <property type="evidence" value="ECO:0007669"/>
    <property type="project" value="InterPro"/>
</dbReference>
<sequence>MALRFEFEPLRGSVLHRSPLPSLENILSELVAEETRLKTSLLPHLQTESVLLATQRSQFRLQSSTRGNQKAAVDECNFFHEKGHWKKDCPKFRNKDKGILPSPHQTSHSHRNVFKPLSFGPILAFSSHSVAASSDRTFNQTAITHEEVQSLVAQQIQQLLGTSLEHSPHVPDEGTEFSPVSEIVVVPEDAQPSSPLVHFESASQSDPPATSDDVDPTTSQVDIRYPSCSHNPPSWLADYKTYFSPSFQSFLTLVHSNHEPRSYKEAVVIPHWKDAMDEELNALHRT</sequence>
<accession>A0AAV6KZF4</accession>
<keyword evidence="3" id="KW-1185">Reference proteome</keyword>
<proteinExistence type="predicted"/>
<evidence type="ECO:0000313" key="2">
    <source>
        <dbReference type="EMBL" id="KAG5558223.1"/>
    </source>
</evidence>
<dbReference type="PANTHER" id="PTHR34222:SF100">
    <property type="entry name" value="CCHC-TYPE DOMAIN-CONTAINING PROTEIN"/>
    <property type="match status" value="1"/>
</dbReference>
<evidence type="ECO:0000313" key="3">
    <source>
        <dbReference type="Proteomes" id="UP000823749"/>
    </source>
</evidence>
<name>A0AAV6KZF4_9ERIC</name>